<dbReference type="InterPro" id="IPR051940">
    <property type="entry name" value="Chitin_bind-dev_reg"/>
</dbReference>
<evidence type="ECO:0000256" key="2">
    <source>
        <dbReference type="ARBA" id="ARBA00022729"/>
    </source>
</evidence>
<dbReference type="PANTHER" id="PTHR23301:SF0">
    <property type="entry name" value="CHITIN-BINDING TYPE-2 DOMAIN-CONTAINING PROTEIN-RELATED"/>
    <property type="match status" value="1"/>
</dbReference>
<name>A0A0K8RQZ2_IXORI</name>
<evidence type="ECO:0000256" key="4">
    <source>
        <dbReference type="ARBA" id="ARBA00023157"/>
    </source>
</evidence>
<dbReference type="PANTHER" id="PTHR23301">
    <property type="entry name" value="CHITIN BINDING PERITROPHIN-A"/>
    <property type="match status" value="1"/>
</dbReference>
<sequence length="121" mass="13188">MVVCPVSAQLEDCPAVEGKDDNATLFYNPYNCSTYYVCDHGTSVLMPCPLGTHFNDVSKACDHPDDANCFELQPPTEAPATEAAPEEDQPTTPKKINHYQDDGGDQSGPLTPCRQLNPSRE</sequence>
<dbReference type="SUPFAM" id="SSF57625">
    <property type="entry name" value="Invertebrate chitin-binding proteins"/>
    <property type="match status" value="1"/>
</dbReference>
<dbReference type="InterPro" id="IPR002557">
    <property type="entry name" value="Chitin-bd_dom"/>
</dbReference>
<dbReference type="GO" id="GO:0005576">
    <property type="term" value="C:extracellular region"/>
    <property type="evidence" value="ECO:0007669"/>
    <property type="project" value="InterPro"/>
</dbReference>
<dbReference type="InterPro" id="IPR036508">
    <property type="entry name" value="Chitin-bd_dom_sf"/>
</dbReference>
<keyword evidence="5" id="KW-0325">Glycoprotein</keyword>
<dbReference type="SMART" id="SM00494">
    <property type="entry name" value="ChtBD2"/>
    <property type="match status" value="1"/>
</dbReference>
<keyword evidence="1" id="KW-0147">Chitin-binding</keyword>
<organism evidence="8">
    <name type="scientific">Ixodes ricinus</name>
    <name type="common">Common tick</name>
    <name type="synonym">Acarus ricinus</name>
    <dbReference type="NCBI Taxonomy" id="34613"/>
    <lineage>
        <taxon>Eukaryota</taxon>
        <taxon>Metazoa</taxon>
        <taxon>Ecdysozoa</taxon>
        <taxon>Arthropoda</taxon>
        <taxon>Chelicerata</taxon>
        <taxon>Arachnida</taxon>
        <taxon>Acari</taxon>
        <taxon>Parasitiformes</taxon>
        <taxon>Ixodida</taxon>
        <taxon>Ixodoidea</taxon>
        <taxon>Ixodidae</taxon>
        <taxon>Ixodinae</taxon>
        <taxon>Ixodes</taxon>
    </lineage>
</organism>
<reference evidence="8" key="1">
    <citation type="submission" date="2012-12" db="EMBL/GenBank/DDBJ databases">
        <title>Identification and characterization of a phenylalanine ammonia-lyase gene family in Isatis indigotica Fort.</title>
        <authorList>
            <person name="Liu Q."/>
            <person name="Chen J."/>
            <person name="Zhou X."/>
            <person name="Di P."/>
            <person name="Xiao Y."/>
            <person name="Xuan H."/>
            <person name="Zhang L."/>
            <person name="Chen W."/>
        </authorList>
    </citation>
    <scope>NUCLEOTIDE SEQUENCE</scope>
    <source>
        <tissue evidence="8">Salivary gland</tissue>
    </source>
</reference>
<feature type="region of interest" description="Disordered" evidence="6">
    <location>
        <begin position="70"/>
        <end position="121"/>
    </location>
</feature>
<protein>
    <submittedName>
        <fullName evidence="8">Putative mucin</fullName>
    </submittedName>
</protein>
<feature type="non-terminal residue" evidence="8">
    <location>
        <position position="121"/>
    </location>
</feature>
<keyword evidence="2" id="KW-0732">Signal</keyword>
<evidence type="ECO:0000256" key="3">
    <source>
        <dbReference type="ARBA" id="ARBA00022737"/>
    </source>
</evidence>
<evidence type="ECO:0000256" key="6">
    <source>
        <dbReference type="SAM" id="MobiDB-lite"/>
    </source>
</evidence>
<keyword evidence="3" id="KW-0677">Repeat</keyword>
<evidence type="ECO:0000256" key="1">
    <source>
        <dbReference type="ARBA" id="ARBA00022669"/>
    </source>
</evidence>
<proteinExistence type="evidence at transcript level"/>
<evidence type="ECO:0000256" key="5">
    <source>
        <dbReference type="ARBA" id="ARBA00023180"/>
    </source>
</evidence>
<evidence type="ECO:0000313" key="8">
    <source>
        <dbReference type="EMBL" id="JAA73486.1"/>
    </source>
</evidence>
<evidence type="ECO:0000259" key="7">
    <source>
        <dbReference type="PROSITE" id="PS50940"/>
    </source>
</evidence>
<accession>A0A0K8RQZ2</accession>
<feature type="compositionally biased region" description="Low complexity" evidence="6">
    <location>
        <begin position="74"/>
        <end position="83"/>
    </location>
</feature>
<dbReference type="PROSITE" id="PS50940">
    <property type="entry name" value="CHIT_BIND_II"/>
    <property type="match status" value="1"/>
</dbReference>
<dbReference type="GO" id="GO:0008061">
    <property type="term" value="F:chitin binding"/>
    <property type="evidence" value="ECO:0007669"/>
    <property type="project" value="UniProtKB-KW"/>
</dbReference>
<dbReference type="Pfam" id="PF01607">
    <property type="entry name" value="CBM_14"/>
    <property type="match status" value="1"/>
</dbReference>
<keyword evidence="4" id="KW-1015">Disulfide bond</keyword>
<dbReference type="AlphaFoldDB" id="A0A0K8RQZ2"/>
<feature type="domain" description="Chitin-binding type-2" evidence="7">
    <location>
        <begin position="10"/>
        <end position="71"/>
    </location>
</feature>
<dbReference type="EMBL" id="GADI01000322">
    <property type="protein sequence ID" value="JAA73486.1"/>
    <property type="molecule type" value="mRNA"/>
</dbReference>
<dbReference type="Gene3D" id="2.170.140.10">
    <property type="entry name" value="Chitin binding domain"/>
    <property type="match status" value="1"/>
</dbReference>